<feature type="transmembrane region" description="Helical" evidence="8">
    <location>
        <begin position="48"/>
        <end position="76"/>
    </location>
</feature>
<evidence type="ECO:0000256" key="3">
    <source>
        <dbReference type="ARBA" id="ARBA00022741"/>
    </source>
</evidence>
<proteinExistence type="predicted"/>
<feature type="transmembrane region" description="Helical" evidence="8">
    <location>
        <begin position="672"/>
        <end position="693"/>
    </location>
</feature>
<organism evidence="10 11">
    <name type="scientific">Candidatus Coproplasma avicola</name>
    <dbReference type="NCBI Taxonomy" id="2840744"/>
    <lineage>
        <taxon>Bacteria</taxon>
        <taxon>Bacillati</taxon>
        <taxon>Bacillota</taxon>
        <taxon>Clostridia</taxon>
        <taxon>Eubacteriales</taxon>
        <taxon>Candidatus Coproplasma</taxon>
    </lineage>
</organism>
<comment type="caution">
    <text evidence="10">The sequence shown here is derived from an EMBL/GenBank/DDBJ whole genome shotgun (WGS) entry which is preliminary data.</text>
</comment>
<name>A0A9D1J8V9_9FIRM</name>
<dbReference type="SUPFAM" id="SSF56784">
    <property type="entry name" value="HAD-like"/>
    <property type="match status" value="1"/>
</dbReference>
<dbReference type="InterPro" id="IPR006068">
    <property type="entry name" value="ATPase_P-typ_cation-transptr_C"/>
</dbReference>
<keyword evidence="2 8" id="KW-0812">Transmembrane</keyword>
<dbReference type="InterPro" id="IPR023299">
    <property type="entry name" value="ATPase_P-typ_cyto_dom_N"/>
</dbReference>
<dbReference type="Gene3D" id="3.40.50.1000">
    <property type="entry name" value="HAD superfamily/HAD-like"/>
    <property type="match status" value="2"/>
</dbReference>
<reference evidence="10" key="1">
    <citation type="submission" date="2020-10" db="EMBL/GenBank/DDBJ databases">
        <authorList>
            <person name="Gilroy R."/>
        </authorList>
    </citation>
    <scope>NUCLEOTIDE SEQUENCE</scope>
    <source>
        <strain evidence="10">ChiW16-3235</strain>
    </source>
</reference>
<keyword evidence="3" id="KW-0547">Nucleotide-binding</keyword>
<dbReference type="Pfam" id="PF13246">
    <property type="entry name" value="Cation_ATPase"/>
    <property type="match status" value="1"/>
</dbReference>
<dbReference type="Proteomes" id="UP000823913">
    <property type="component" value="Unassembled WGS sequence"/>
</dbReference>
<feature type="transmembrane region" description="Helical" evidence="8">
    <location>
        <begin position="88"/>
        <end position="106"/>
    </location>
</feature>
<feature type="transmembrane region" description="Helical" evidence="8">
    <location>
        <begin position="717"/>
        <end position="739"/>
    </location>
</feature>
<evidence type="ECO:0000256" key="1">
    <source>
        <dbReference type="ARBA" id="ARBA00004141"/>
    </source>
</evidence>
<feature type="transmembrane region" description="Helical" evidence="8">
    <location>
        <begin position="251"/>
        <end position="270"/>
    </location>
</feature>
<evidence type="ECO:0000313" key="11">
    <source>
        <dbReference type="Proteomes" id="UP000823913"/>
    </source>
</evidence>
<accession>A0A9D1J8V9</accession>
<dbReference type="PROSITE" id="PS00154">
    <property type="entry name" value="ATPASE_E1_E2"/>
    <property type="match status" value="1"/>
</dbReference>
<dbReference type="PRINTS" id="PR00119">
    <property type="entry name" value="CATATPASE"/>
</dbReference>
<dbReference type="AlphaFoldDB" id="A0A9D1J8V9"/>
<keyword evidence="7 8" id="KW-0472">Membrane</keyword>
<reference evidence="10" key="2">
    <citation type="journal article" date="2021" name="PeerJ">
        <title>Extensive microbial diversity within the chicken gut microbiome revealed by metagenomics and culture.</title>
        <authorList>
            <person name="Gilroy R."/>
            <person name="Ravi A."/>
            <person name="Getino M."/>
            <person name="Pursley I."/>
            <person name="Horton D.L."/>
            <person name="Alikhan N.F."/>
            <person name="Baker D."/>
            <person name="Gharbi K."/>
            <person name="Hall N."/>
            <person name="Watson M."/>
            <person name="Adriaenssens E.M."/>
            <person name="Foster-Nyarko E."/>
            <person name="Jarju S."/>
            <person name="Secka A."/>
            <person name="Antonio M."/>
            <person name="Oren A."/>
            <person name="Chaudhuri R.R."/>
            <person name="La Ragione R."/>
            <person name="Hildebrand F."/>
            <person name="Pallen M.J."/>
        </authorList>
    </citation>
    <scope>NUCLEOTIDE SEQUENCE</scope>
    <source>
        <strain evidence="10">ChiW16-3235</strain>
    </source>
</reference>
<dbReference type="InterPro" id="IPR004014">
    <property type="entry name" value="ATPase_P-typ_cation-transptr_N"/>
</dbReference>
<protein>
    <submittedName>
        <fullName evidence="10">Cation-translocating P-type ATPase</fullName>
    </submittedName>
</protein>
<evidence type="ECO:0000256" key="7">
    <source>
        <dbReference type="ARBA" id="ARBA00023136"/>
    </source>
</evidence>
<evidence type="ECO:0000256" key="5">
    <source>
        <dbReference type="ARBA" id="ARBA00022967"/>
    </source>
</evidence>
<dbReference type="InterPro" id="IPR044492">
    <property type="entry name" value="P_typ_ATPase_HD_dom"/>
</dbReference>
<feature type="transmembrane region" description="Helical" evidence="8">
    <location>
        <begin position="745"/>
        <end position="763"/>
    </location>
</feature>
<dbReference type="SFLD" id="SFLDG00002">
    <property type="entry name" value="C1.7:_P-type_atpase_like"/>
    <property type="match status" value="1"/>
</dbReference>
<sequence>MLKYAYMSARAALESLGTDEQGLTPAEAAARLQKYGCNAIEKTTKTNIFTLFLSQFVDVMTLLLVAAAAISGAIAFISRDFSDLTDTIIIIAIIALNAIVGTVQQYRADKAIESLKKLSTPTAVAVRGGTAIKIPAAELTPGDIIRLEEGDLVPADCRIIAASSLKADESALTGESTAVDKRDGVIKTPKTPLGGTYNMLFASTFVVRGNATAVVTGVGRNTQIGAIADMLEGETKSKTPLERSLDRLGKIISAFVVAVAAVIFIFSALARGEILRSFMTSVAIAVAAIPEGLPAVVTIIMALGVTRMSRKNVVIRKLKAVETLGGCTCICTDKTGTLTRNKMEVKAVWQCGDGGQFLTCMVACNNATATSGDPTEVALLNYARAQGCGEPPKRVSENAFSSERKKMSVRVESGVTYAKGAPDILIKDCTYTATNGGFRPMTEGDRAAVLARNATFSDEAMRVLAFAYKRGEGESDMIFLGLAGLADGLKSGVKEAVAECRRAGIATVMITGDHARTALAVAKQAGICSDPSLVYSGEQLDAMTKRERAEAIRRGRVFARVTPAHKNLIVKIKKNAGEVVAMTGDGVNDAPSIKSADIGVAMGMSGTDVTKSVADMVIADDCFTTIVAAVREGRRISANIKKTINFYLSTNLAEVLAILIATLAFAGSDFLLSTQLLWINLITDSFPVLALGVEKGDPDAMLLPPERAEKAILNKSSLLSILCSGAYICGVTLGVYAYALYNFGNAAATTMAFVTISFAELFHAFNVRRERRSAFGKGALANKVLLATVALGVLANVTLCLSPLSAAFGIAALTPLQWLCIFALSLSVIPFMELYKLAAKLIKKRR</sequence>
<feature type="transmembrane region" description="Helical" evidence="8">
    <location>
        <begin position="784"/>
        <end position="810"/>
    </location>
</feature>
<evidence type="ECO:0000313" key="10">
    <source>
        <dbReference type="EMBL" id="HIR66830.1"/>
    </source>
</evidence>
<evidence type="ECO:0000256" key="6">
    <source>
        <dbReference type="ARBA" id="ARBA00022989"/>
    </source>
</evidence>
<dbReference type="PRINTS" id="PR00120">
    <property type="entry name" value="HATPASE"/>
</dbReference>
<dbReference type="Pfam" id="PF00690">
    <property type="entry name" value="Cation_ATPase_N"/>
    <property type="match status" value="1"/>
</dbReference>
<dbReference type="SUPFAM" id="SSF81653">
    <property type="entry name" value="Calcium ATPase, transduction domain A"/>
    <property type="match status" value="1"/>
</dbReference>
<dbReference type="SUPFAM" id="SSF81660">
    <property type="entry name" value="Metal cation-transporting ATPase, ATP-binding domain N"/>
    <property type="match status" value="1"/>
</dbReference>
<dbReference type="InterPro" id="IPR001757">
    <property type="entry name" value="P_typ_ATPase"/>
</dbReference>
<evidence type="ECO:0000256" key="4">
    <source>
        <dbReference type="ARBA" id="ARBA00022840"/>
    </source>
</evidence>
<dbReference type="InterPro" id="IPR008250">
    <property type="entry name" value="ATPase_P-typ_transduc_dom_A_sf"/>
</dbReference>
<gene>
    <name evidence="10" type="ORF">IAB94_02135</name>
</gene>
<dbReference type="InterPro" id="IPR018303">
    <property type="entry name" value="ATPase_P-typ_P_site"/>
</dbReference>
<dbReference type="GO" id="GO:0016887">
    <property type="term" value="F:ATP hydrolysis activity"/>
    <property type="evidence" value="ECO:0007669"/>
    <property type="project" value="InterPro"/>
</dbReference>
<dbReference type="InterPro" id="IPR036412">
    <property type="entry name" value="HAD-like_sf"/>
</dbReference>
<evidence type="ECO:0000259" key="9">
    <source>
        <dbReference type="SMART" id="SM00831"/>
    </source>
</evidence>
<feature type="transmembrane region" description="Helical" evidence="8">
    <location>
        <begin position="282"/>
        <end position="306"/>
    </location>
</feature>
<dbReference type="SFLD" id="SFLDS00003">
    <property type="entry name" value="Haloacid_Dehalogenase"/>
    <property type="match status" value="1"/>
</dbReference>
<dbReference type="Pfam" id="PF00689">
    <property type="entry name" value="Cation_ATPase_C"/>
    <property type="match status" value="1"/>
</dbReference>
<keyword evidence="4" id="KW-0067">ATP-binding</keyword>
<dbReference type="GO" id="GO:0016020">
    <property type="term" value="C:membrane"/>
    <property type="evidence" value="ECO:0007669"/>
    <property type="project" value="UniProtKB-SubCell"/>
</dbReference>
<dbReference type="Gene3D" id="2.70.150.10">
    <property type="entry name" value="Calcium-transporting ATPase, cytoplasmic transduction domain A"/>
    <property type="match status" value="1"/>
</dbReference>
<feature type="domain" description="Cation-transporting P-type ATPase N-terminal" evidence="9">
    <location>
        <begin position="3"/>
        <end position="76"/>
    </location>
</feature>
<evidence type="ECO:0000256" key="8">
    <source>
        <dbReference type="SAM" id="Phobius"/>
    </source>
</evidence>
<evidence type="ECO:0000256" key="2">
    <source>
        <dbReference type="ARBA" id="ARBA00022692"/>
    </source>
</evidence>
<dbReference type="InterPro" id="IPR059000">
    <property type="entry name" value="ATPase_P-type_domA"/>
</dbReference>
<dbReference type="Gene3D" id="3.40.1110.10">
    <property type="entry name" value="Calcium-transporting ATPase, cytoplasmic domain N"/>
    <property type="match status" value="2"/>
</dbReference>
<feature type="transmembrane region" description="Helical" evidence="8">
    <location>
        <begin position="816"/>
        <end position="838"/>
    </location>
</feature>
<comment type="subcellular location">
    <subcellularLocation>
        <location evidence="1">Membrane</location>
        <topology evidence="1">Multi-pass membrane protein</topology>
    </subcellularLocation>
</comment>
<dbReference type="SFLD" id="SFLDF00027">
    <property type="entry name" value="p-type_atpase"/>
    <property type="match status" value="1"/>
</dbReference>
<dbReference type="InterPro" id="IPR023298">
    <property type="entry name" value="ATPase_P-typ_TM_dom_sf"/>
</dbReference>
<dbReference type="InterPro" id="IPR023214">
    <property type="entry name" value="HAD_sf"/>
</dbReference>
<keyword evidence="5" id="KW-1278">Translocase</keyword>
<dbReference type="PANTHER" id="PTHR42861">
    <property type="entry name" value="CALCIUM-TRANSPORTING ATPASE"/>
    <property type="match status" value="1"/>
</dbReference>
<dbReference type="GO" id="GO:0005524">
    <property type="term" value="F:ATP binding"/>
    <property type="evidence" value="ECO:0007669"/>
    <property type="project" value="UniProtKB-KW"/>
</dbReference>
<feature type="transmembrane region" description="Helical" evidence="8">
    <location>
        <begin position="644"/>
        <end position="666"/>
    </location>
</feature>
<dbReference type="Pfam" id="PF00122">
    <property type="entry name" value="E1-E2_ATPase"/>
    <property type="match status" value="1"/>
</dbReference>
<dbReference type="NCBIfam" id="TIGR01494">
    <property type="entry name" value="ATPase_P-type"/>
    <property type="match status" value="3"/>
</dbReference>
<dbReference type="SUPFAM" id="SSF81665">
    <property type="entry name" value="Calcium ATPase, transmembrane domain M"/>
    <property type="match status" value="1"/>
</dbReference>
<dbReference type="SMART" id="SM00831">
    <property type="entry name" value="Cation_ATPase_N"/>
    <property type="match status" value="1"/>
</dbReference>
<dbReference type="EMBL" id="DVHK01000052">
    <property type="protein sequence ID" value="HIR66830.1"/>
    <property type="molecule type" value="Genomic_DNA"/>
</dbReference>
<dbReference type="Gene3D" id="1.20.1110.10">
    <property type="entry name" value="Calcium-transporting ATPase, transmembrane domain"/>
    <property type="match status" value="2"/>
</dbReference>
<keyword evidence="6 8" id="KW-1133">Transmembrane helix</keyword>